<dbReference type="EMBL" id="JAGPXD010000002">
    <property type="protein sequence ID" value="KAH7367738.1"/>
    <property type="molecule type" value="Genomic_DNA"/>
</dbReference>
<keyword evidence="3" id="KW-1185">Reference proteome</keyword>
<accession>A0A8K0X5D9</accession>
<evidence type="ECO:0000256" key="1">
    <source>
        <dbReference type="SAM" id="Phobius"/>
    </source>
</evidence>
<evidence type="ECO:0000313" key="2">
    <source>
        <dbReference type="EMBL" id="KAH7367738.1"/>
    </source>
</evidence>
<keyword evidence="1" id="KW-0812">Transmembrane</keyword>
<dbReference type="AlphaFoldDB" id="A0A8K0X5D9"/>
<proteinExistence type="predicted"/>
<sequence length="397" mass="44885">MFPRLFRPSAVLRSARASTRVGETPGQVITIQRVRMFRARNIVRSVFIGGGVGYICYHLYSTAVISPLIRHLEQEYASLSPKEKVALAKSAAEDDGYFFLPMPFTTRMVDPEPYKGTDPEWKKFGEISKDKALQEKIRNDLADLSKQAASRSPDLLRRCGQQMTVRRYWLDIDFPYGPPPTFEQSGLLFDDDGIFWASEPVDSLTVMRSRKILWPTAMAQSTWAYTSTMMLQHWGQVKTMFGFEAPQASSTQLAVSEALARRSLSSGRQTADGPPAIDAVNAVTKTTDQSQTEEPISGGRTNFLKDMATSVDGMRQMAVGPWMEFRRKLSQSWKPTKDLPPRGSIMVSGMVELETPRAFIVVDVHGFWDPETRKFPFASMFMKVRRIQMKVQKPARQ</sequence>
<protein>
    <submittedName>
        <fullName evidence="2">Uncharacterized protein</fullName>
    </submittedName>
</protein>
<gene>
    <name evidence="2" type="ORF">B0T11DRAFT_275905</name>
</gene>
<dbReference type="Proteomes" id="UP000813385">
    <property type="component" value="Unassembled WGS sequence"/>
</dbReference>
<comment type="caution">
    <text evidence="2">The sequence shown here is derived from an EMBL/GenBank/DDBJ whole genome shotgun (WGS) entry which is preliminary data.</text>
</comment>
<dbReference type="OrthoDB" id="5316527at2759"/>
<feature type="transmembrane region" description="Helical" evidence="1">
    <location>
        <begin position="42"/>
        <end position="60"/>
    </location>
</feature>
<name>A0A8K0X5D9_9PEZI</name>
<reference evidence="2" key="1">
    <citation type="journal article" date="2021" name="Nat. Commun.">
        <title>Genetic determinants of endophytism in the Arabidopsis root mycobiome.</title>
        <authorList>
            <person name="Mesny F."/>
            <person name="Miyauchi S."/>
            <person name="Thiergart T."/>
            <person name="Pickel B."/>
            <person name="Atanasova L."/>
            <person name="Karlsson M."/>
            <person name="Huettel B."/>
            <person name="Barry K.W."/>
            <person name="Haridas S."/>
            <person name="Chen C."/>
            <person name="Bauer D."/>
            <person name="Andreopoulos W."/>
            <person name="Pangilinan J."/>
            <person name="LaButti K."/>
            <person name="Riley R."/>
            <person name="Lipzen A."/>
            <person name="Clum A."/>
            <person name="Drula E."/>
            <person name="Henrissat B."/>
            <person name="Kohler A."/>
            <person name="Grigoriev I.V."/>
            <person name="Martin F.M."/>
            <person name="Hacquard S."/>
        </authorList>
    </citation>
    <scope>NUCLEOTIDE SEQUENCE</scope>
    <source>
        <strain evidence="2">MPI-CAGE-AT-0016</strain>
    </source>
</reference>
<keyword evidence="1" id="KW-1133">Transmembrane helix</keyword>
<organism evidence="2 3">
    <name type="scientific">Plectosphaerella cucumerina</name>
    <dbReference type="NCBI Taxonomy" id="40658"/>
    <lineage>
        <taxon>Eukaryota</taxon>
        <taxon>Fungi</taxon>
        <taxon>Dikarya</taxon>
        <taxon>Ascomycota</taxon>
        <taxon>Pezizomycotina</taxon>
        <taxon>Sordariomycetes</taxon>
        <taxon>Hypocreomycetidae</taxon>
        <taxon>Glomerellales</taxon>
        <taxon>Plectosphaerellaceae</taxon>
        <taxon>Plectosphaerella</taxon>
    </lineage>
</organism>
<keyword evidence="1" id="KW-0472">Membrane</keyword>
<evidence type="ECO:0000313" key="3">
    <source>
        <dbReference type="Proteomes" id="UP000813385"/>
    </source>
</evidence>